<sequence length="360" mass="40450">MRRAPKRRRYTTDEGLQSQREAQEHARAEGPEAEEEDTSSSSSSCSSSFPSSFSSSSSCYPLVSSNPSTPEDALGETLSPPQSPPSPSSSSSIIASIPCSSQEEAGPSNVQPMPPVEPLPRYIIDDRVGDLVGFLLMKYRTRELTTKAEMLSRIVEEYQNLFPVILSEASECMQLVFGINMIELDPNDHSYVLVTNLGLTYDGVVDDGHSMPKTGILVLILCIIFMEGNRVSEEEIWEKLSFVGVHDGMEHCIYGEPRELLTKIWVQEQYVEYRQVPHSCPPRYEFLWGPRAYAETTKMKVLEFLARINDTEPRFFPLWYEEALRDEEERSQARIATIDDTVAVASTSSSAMCSSFPYHK</sequence>
<feature type="region of interest" description="Disordered" evidence="1">
    <location>
        <begin position="1"/>
        <end position="114"/>
    </location>
</feature>
<evidence type="ECO:0000313" key="4">
    <source>
        <dbReference type="Proteomes" id="UP000593571"/>
    </source>
</evidence>
<dbReference type="AlphaFoldDB" id="A0A7J8EL85"/>
<evidence type="ECO:0000259" key="2">
    <source>
        <dbReference type="PROSITE" id="PS50838"/>
    </source>
</evidence>
<dbReference type="KEGG" id="ray:107520601"/>
<evidence type="ECO:0000256" key="1">
    <source>
        <dbReference type="SAM" id="MobiDB-lite"/>
    </source>
</evidence>
<dbReference type="InterPro" id="IPR002190">
    <property type="entry name" value="MHD_dom"/>
</dbReference>
<dbReference type="InterPro" id="IPR021072">
    <property type="entry name" value="MAGE_N"/>
</dbReference>
<feature type="compositionally biased region" description="Low complexity" evidence="1">
    <location>
        <begin position="88"/>
        <end position="101"/>
    </location>
</feature>
<proteinExistence type="predicted"/>
<dbReference type="Gene3D" id="1.10.10.1210">
    <property type="entry name" value="MAGE homology domain, winged helix WH2 motif"/>
    <property type="match status" value="1"/>
</dbReference>
<feature type="compositionally biased region" description="Basic and acidic residues" evidence="1">
    <location>
        <begin position="21"/>
        <end position="30"/>
    </location>
</feature>
<organism evidence="3 4">
    <name type="scientific">Rousettus aegyptiacus</name>
    <name type="common">Egyptian fruit bat</name>
    <name type="synonym">Pteropus aegyptiacus</name>
    <dbReference type="NCBI Taxonomy" id="9407"/>
    <lineage>
        <taxon>Eukaryota</taxon>
        <taxon>Metazoa</taxon>
        <taxon>Chordata</taxon>
        <taxon>Craniata</taxon>
        <taxon>Vertebrata</taxon>
        <taxon>Euteleostomi</taxon>
        <taxon>Mammalia</taxon>
        <taxon>Eutheria</taxon>
        <taxon>Laurasiatheria</taxon>
        <taxon>Chiroptera</taxon>
        <taxon>Yinpterochiroptera</taxon>
        <taxon>Pteropodoidea</taxon>
        <taxon>Pteropodidae</taxon>
        <taxon>Rousettinae</taxon>
        <taxon>Rousettus</taxon>
    </lineage>
</organism>
<dbReference type="GO" id="GO:0005634">
    <property type="term" value="C:nucleus"/>
    <property type="evidence" value="ECO:0007669"/>
    <property type="project" value="TreeGrafter"/>
</dbReference>
<reference evidence="3 4" key="1">
    <citation type="journal article" date="2020" name="Nature">
        <title>Six reference-quality genomes reveal evolution of bat adaptations.</title>
        <authorList>
            <person name="Jebb D."/>
            <person name="Huang Z."/>
            <person name="Pippel M."/>
            <person name="Hughes G.M."/>
            <person name="Lavrichenko K."/>
            <person name="Devanna P."/>
            <person name="Winkler S."/>
            <person name="Jermiin L.S."/>
            <person name="Skirmuntt E.C."/>
            <person name="Katzourakis A."/>
            <person name="Burkitt-Gray L."/>
            <person name="Ray D.A."/>
            <person name="Sullivan K.A.M."/>
            <person name="Roscito J.G."/>
            <person name="Kirilenko B.M."/>
            <person name="Davalos L.M."/>
            <person name="Corthals A.P."/>
            <person name="Power M.L."/>
            <person name="Jones G."/>
            <person name="Ransome R.D."/>
            <person name="Dechmann D.K.N."/>
            <person name="Locatelli A.G."/>
            <person name="Puechmaille S.J."/>
            <person name="Fedrigo O."/>
            <person name="Jarvis E.D."/>
            <person name="Hiller M."/>
            <person name="Vernes S.C."/>
            <person name="Myers E.W."/>
            <person name="Teeling E.C."/>
        </authorList>
    </citation>
    <scope>NUCLEOTIDE SEQUENCE [LARGE SCALE GENOMIC DNA]</scope>
    <source>
        <strain evidence="3">MRouAeg1</strain>
        <tissue evidence="3">Muscle</tissue>
    </source>
</reference>
<dbReference type="PANTHER" id="PTHR11736:SF153">
    <property type="entry name" value="MELANOMA-ASSOCIATED ANTIGEN 10"/>
    <property type="match status" value="1"/>
</dbReference>
<dbReference type="PANTHER" id="PTHR11736">
    <property type="entry name" value="MELANOMA-ASSOCIATED ANTIGEN MAGE ANTIGEN"/>
    <property type="match status" value="1"/>
</dbReference>
<name>A0A7J8EL85_ROUAE</name>
<dbReference type="Proteomes" id="UP000593571">
    <property type="component" value="Unassembled WGS sequence"/>
</dbReference>
<comment type="caution">
    <text evidence="3">The sequence shown here is derived from an EMBL/GenBank/DDBJ whole genome shotgun (WGS) entry which is preliminary data.</text>
</comment>
<dbReference type="SMART" id="SM01373">
    <property type="entry name" value="MAGE"/>
    <property type="match status" value="1"/>
</dbReference>
<accession>A0A7J8EL85</accession>
<dbReference type="InterPro" id="IPR037445">
    <property type="entry name" value="MAGE"/>
</dbReference>
<dbReference type="Gene3D" id="1.10.10.1200">
    <property type="entry name" value="MAGE homology domain, winged helix WH1 motif"/>
    <property type="match status" value="1"/>
</dbReference>
<dbReference type="InterPro" id="IPR041899">
    <property type="entry name" value="MAGE_WH2"/>
</dbReference>
<dbReference type="SMART" id="SM01392">
    <property type="entry name" value="MAGE_N"/>
    <property type="match status" value="1"/>
</dbReference>
<keyword evidence="4" id="KW-1185">Reference proteome</keyword>
<dbReference type="GO" id="GO:0000122">
    <property type="term" value="P:negative regulation of transcription by RNA polymerase II"/>
    <property type="evidence" value="ECO:0007669"/>
    <property type="project" value="TreeGrafter"/>
</dbReference>
<evidence type="ECO:0000313" key="3">
    <source>
        <dbReference type="EMBL" id="KAF6435919.1"/>
    </source>
</evidence>
<dbReference type="FunFam" id="1.10.10.1200:FF:000007">
    <property type="entry name" value="Melanoma-associated antigen C2"/>
    <property type="match status" value="1"/>
</dbReference>
<dbReference type="EMBL" id="JACASE010000009">
    <property type="protein sequence ID" value="KAF6435919.1"/>
    <property type="molecule type" value="Genomic_DNA"/>
</dbReference>
<dbReference type="PROSITE" id="PS50838">
    <property type="entry name" value="MAGE"/>
    <property type="match status" value="1"/>
</dbReference>
<feature type="domain" description="MAGE" evidence="2">
    <location>
        <begin position="124"/>
        <end position="323"/>
    </location>
</feature>
<dbReference type="InterPro" id="IPR041898">
    <property type="entry name" value="MAGE_WH1"/>
</dbReference>
<dbReference type="OrthoDB" id="205198at2759"/>
<dbReference type="Pfam" id="PF01454">
    <property type="entry name" value="MAGE"/>
    <property type="match status" value="1"/>
</dbReference>
<gene>
    <name evidence="3" type="ORF">HJG63_012886</name>
</gene>
<dbReference type="FunFam" id="1.10.10.1210:FF:000001">
    <property type="entry name" value="melanoma-associated antigen D1"/>
    <property type="match status" value="1"/>
</dbReference>
<feature type="compositionally biased region" description="Low complexity" evidence="1">
    <location>
        <begin position="39"/>
        <end position="68"/>
    </location>
</feature>
<protein>
    <recommendedName>
        <fullName evidence="2">MAGE domain-containing protein</fullName>
    </recommendedName>
</protein>